<evidence type="ECO:0008006" key="15">
    <source>
        <dbReference type="Google" id="ProtNLM"/>
    </source>
</evidence>
<evidence type="ECO:0000256" key="7">
    <source>
        <dbReference type="PROSITE-ProRule" id="PRU00290"/>
    </source>
</evidence>
<dbReference type="PANTHER" id="PTHR13000">
    <property type="entry name" value="NUCLEOPORIN P54"/>
    <property type="match status" value="1"/>
</dbReference>
<dbReference type="PROSITE" id="PS50892">
    <property type="entry name" value="V_SNARE"/>
    <property type="match status" value="1"/>
</dbReference>
<keyword evidence="5 10" id="KW-0472">Membrane</keyword>
<protein>
    <recommendedName>
        <fullName evidence="15">V-SNARE coiled-coil homology domain-containing protein</fullName>
    </recommendedName>
</protein>
<feature type="transmembrane region" description="Helical" evidence="10">
    <location>
        <begin position="651"/>
        <end position="669"/>
    </location>
</feature>
<dbReference type="Gene3D" id="3.30.450.50">
    <property type="entry name" value="Longin domain"/>
    <property type="match status" value="1"/>
</dbReference>
<dbReference type="GO" id="GO:0017056">
    <property type="term" value="F:structural constituent of nuclear pore"/>
    <property type="evidence" value="ECO:0007669"/>
    <property type="project" value="TreeGrafter"/>
</dbReference>
<sequence length="670" mass="72938">MFGQAAGASTNTGSGFSFGGGATAANTAPKPAFSFGGAGSTTPAPAPASAGTGFSLGQPATSTNTGLPSFGRASSTMGTSSTGAATATPATNGLFGAKPAAPAAANTGFSFSNNTPTATSNPLGSFNIASKPQSTFGAFGKPAATPMVNNNGLGGLGQPTTQPAAQSTSFNSQPSFSWSSSSAPANPTSNVPQATSTGFGFSGPTTINTVTPTVPTTSQISTSRDYAPTINDKLSKIKTSWDSTNPQCRMVTHFYNKVDPLFTNFTRPANESPEEWENAMKNRPKDYNSIPVKCCGFNDLFERDQLQNNHVKQTRILLNEINDKLTKLNEKHDLHSNNLLLKCKLKQKNLSVKLLKIAINLSILKYKGYPLTNDEELLISHFNNLLSKLDDPIGLNRINELWARLSSIKDKYSDTSSNLLREKLDVMDNTNGTTGKNDDGDVIKKLVKVLAKQQQGIQLLCTPLAASSDDANLSALIDLKKKAKQIIITLSTPGQPDIGNIISKPYTLHYQLDRENDVLITVITEEKFPSQLALSYLCELHDEFIHIYSTELKSAVSKREVLRPYQFMSYETFITKTKRIYADARAKDGLSDINNQLRDVKNIMNQNINDLLNRGEELNTLQDLSTSLKEQSIKYKKYAKKINWDLFIKQYAPLTVVVLVILLLFYRWFC</sequence>
<dbReference type="PANTHER" id="PTHR13000:SF0">
    <property type="entry name" value="NUCLEOPORIN P54"/>
    <property type="match status" value="1"/>
</dbReference>
<feature type="compositionally biased region" description="Low complexity" evidence="9">
    <location>
        <begin position="40"/>
        <end position="55"/>
    </location>
</feature>
<evidence type="ECO:0000256" key="1">
    <source>
        <dbReference type="ARBA" id="ARBA00004123"/>
    </source>
</evidence>
<feature type="domain" description="Longin" evidence="11">
    <location>
        <begin position="449"/>
        <end position="574"/>
    </location>
</feature>
<evidence type="ECO:0000313" key="13">
    <source>
        <dbReference type="EMBL" id="KAG0689372.1"/>
    </source>
</evidence>
<accession>A0A9P7BEI8</accession>
<dbReference type="Gene3D" id="1.20.5.110">
    <property type="match status" value="1"/>
</dbReference>
<dbReference type="CDD" id="cd14824">
    <property type="entry name" value="Longin"/>
    <property type="match status" value="1"/>
</dbReference>
<evidence type="ECO:0000256" key="8">
    <source>
        <dbReference type="SAM" id="Coils"/>
    </source>
</evidence>
<dbReference type="AlphaFoldDB" id="A0A9P7BEI8"/>
<keyword evidence="14" id="KW-1185">Reference proteome</keyword>
<dbReference type="Proteomes" id="UP000697127">
    <property type="component" value="Unassembled WGS sequence"/>
</dbReference>
<dbReference type="GO" id="GO:0006607">
    <property type="term" value="P:NLS-bearing protein import into nucleus"/>
    <property type="evidence" value="ECO:0007669"/>
    <property type="project" value="TreeGrafter"/>
</dbReference>
<comment type="subcellular location">
    <subcellularLocation>
        <location evidence="2">Endomembrane system</location>
    </subcellularLocation>
    <subcellularLocation>
        <location evidence="1">Nucleus</location>
    </subcellularLocation>
</comment>
<feature type="domain" description="V-SNARE coiled-coil homology" evidence="12">
    <location>
        <begin position="589"/>
        <end position="649"/>
    </location>
</feature>
<dbReference type="GO" id="GO:0036228">
    <property type="term" value="P:protein localization to nuclear inner membrane"/>
    <property type="evidence" value="ECO:0007669"/>
    <property type="project" value="TreeGrafter"/>
</dbReference>
<feature type="region of interest" description="Disordered" evidence="9">
    <location>
        <begin position="148"/>
        <end position="225"/>
    </location>
</feature>
<dbReference type="OrthoDB" id="6162375at2759"/>
<feature type="compositionally biased region" description="Low complexity" evidence="9">
    <location>
        <begin position="166"/>
        <end position="223"/>
    </location>
</feature>
<keyword evidence="6" id="KW-0539">Nucleus</keyword>
<dbReference type="Pfam" id="PF00957">
    <property type="entry name" value="Synaptobrevin"/>
    <property type="match status" value="1"/>
</dbReference>
<keyword evidence="7 8" id="KW-0175">Coiled coil</keyword>
<dbReference type="InterPro" id="IPR011012">
    <property type="entry name" value="Longin-like_dom_sf"/>
</dbReference>
<keyword evidence="4" id="KW-0813">Transport</keyword>
<dbReference type="PROSITE" id="PS50859">
    <property type="entry name" value="LONGIN"/>
    <property type="match status" value="1"/>
</dbReference>
<feature type="region of interest" description="Disordered" evidence="9">
    <location>
        <begin position="36"/>
        <end position="85"/>
    </location>
</feature>
<feature type="coiled-coil region" evidence="8">
    <location>
        <begin position="311"/>
        <end position="338"/>
    </location>
</feature>
<dbReference type="SUPFAM" id="SSF64356">
    <property type="entry name" value="SNARE-like"/>
    <property type="match status" value="1"/>
</dbReference>
<evidence type="ECO:0000256" key="6">
    <source>
        <dbReference type="ARBA" id="ARBA00023242"/>
    </source>
</evidence>
<keyword evidence="10" id="KW-1133">Transmembrane helix</keyword>
<reference evidence="13" key="1">
    <citation type="submission" date="2020-11" db="EMBL/GenBank/DDBJ databases">
        <title>Kefir isolates.</title>
        <authorList>
            <person name="Marcisauskas S."/>
            <person name="Kim Y."/>
            <person name="Blasche S."/>
        </authorList>
    </citation>
    <scope>NUCLEOTIDE SEQUENCE</scope>
    <source>
        <strain evidence="13">Olga-1</strain>
    </source>
</reference>
<dbReference type="Gene3D" id="1.20.5.490">
    <property type="entry name" value="Single helix bin"/>
    <property type="match status" value="1"/>
</dbReference>
<evidence type="ECO:0000256" key="3">
    <source>
        <dbReference type="ARBA" id="ARBA00008025"/>
    </source>
</evidence>
<evidence type="ECO:0000256" key="2">
    <source>
        <dbReference type="ARBA" id="ARBA00004308"/>
    </source>
</evidence>
<evidence type="ECO:0000256" key="5">
    <source>
        <dbReference type="ARBA" id="ARBA00023136"/>
    </source>
</evidence>
<organism evidence="13 14">
    <name type="scientific">Pichia californica</name>
    <dbReference type="NCBI Taxonomy" id="460514"/>
    <lineage>
        <taxon>Eukaryota</taxon>
        <taxon>Fungi</taxon>
        <taxon>Dikarya</taxon>
        <taxon>Ascomycota</taxon>
        <taxon>Saccharomycotina</taxon>
        <taxon>Pichiomycetes</taxon>
        <taxon>Pichiales</taxon>
        <taxon>Pichiaceae</taxon>
        <taxon>Pichia</taxon>
    </lineage>
</organism>
<dbReference type="SMART" id="SM01270">
    <property type="entry name" value="Longin"/>
    <property type="match status" value="1"/>
</dbReference>
<dbReference type="InterPro" id="IPR024864">
    <property type="entry name" value="Nup54/Nup57/Nup44"/>
</dbReference>
<evidence type="ECO:0000259" key="11">
    <source>
        <dbReference type="PROSITE" id="PS50859"/>
    </source>
</evidence>
<proteinExistence type="inferred from homology"/>
<evidence type="ECO:0000259" key="12">
    <source>
        <dbReference type="PROSITE" id="PS50892"/>
    </source>
</evidence>
<dbReference type="InterPro" id="IPR042855">
    <property type="entry name" value="V_SNARE_CC"/>
</dbReference>
<dbReference type="GO" id="GO:0006999">
    <property type="term" value="P:nuclear pore organization"/>
    <property type="evidence" value="ECO:0007669"/>
    <property type="project" value="TreeGrafter"/>
</dbReference>
<dbReference type="SUPFAM" id="SSF58038">
    <property type="entry name" value="SNARE fusion complex"/>
    <property type="match status" value="1"/>
</dbReference>
<dbReference type="EMBL" id="PUHW01000084">
    <property type="protein sequence ID" value="KAG0689372.1"/>
    <property type="molecule type" value="Genomic_DNA"/>
</dbReference>
<evidence type="ECO:0000313" key="14">
    <source>
        <dbReference type="Proteomes" id="UP000697127"/>
    </source>
</evidence>
<dbReference type="Pfam" id="PF13874">
    <property type="entry name" value="Nup54"/>
    <property type="match status" value="1"/>
</dbReference>
<name>A0A9P7BEI8_9ASCO</name>
<gene>
    <name evidence="13" type="ORF">C6P40_005151</name>
</gene>
<comment type="caution">
    <text evidence="13">The sequence shown here is derived from an EMBL/GenBank/DDBJ whole genome shotgun (WGS) entry which is preliminary data.</text>
</comment>
<dbReference type="Pfam" id="PF13774">
    <property type="entry name" value="Longin"/>
    <property type="match status" value="1"/>
</dbReference>
<dbReference type="GO" id="GO:0044613">
    <property type="term" value="C:nuclear pore central transport channel"/>
    <property type="evidence" value="ECO:0007669"/>
    <property type="project" value="TreeGrafter"/>
</dbReference>
<evidence type="ECO:0000256" key="4">
    <source>
        <dbReference type="ARBA" id="ARBA00022448"/>
    </source>
</evidence>
<feature type="compositionally biased region" description="Low complexity" evidence="9">
    <location>
        <begin position="71"/>
        <end position="85"/>
    </location>
</feature>
<evidence type="ECO:0000256" key="10">
    <source>
        <dbReference type="SAM" id="Phobius"/>
    </source>
</evidence>
<evidence type="ECO:0000256" key="9">
    <source>
        <dbReference type="SAM" id="MobiDB-lite"/>
    </source>
</evidence>
<comment type="similarity">
    <text evidence="3">Belongs to the synaptobrevin family.</text>
</comment>
<feature type="compositionally biased region" description="Polar residues" evidence="9">
    <location>
        <begin position="58"/>
        <end position="67"/>
    </location>
</feature>
<dbReference type="InterPro" id="IPR010908">
    <property type="entry name" value="Longin_dom"/>
</dbReference>
<dbReference type="InterPro" id="IPR025712">
    <property type="entry name" value="Nup54_alpha-helical_dom"/>
</dbReference>
<keyword evidence="10" id="KW-0812">Transmembrane</keyword>